<dbReference type="RefSeq" id="WP_115067781.1">
    <property type="nucleotide sequence ID" value="NZ_UHID01000001.1"/>
</dbReference>
<dbReference type="PANTHER" id="PTHR10183:SF379">
    <property type="entry name" value="CALPAIN-5"/>
    <property type="match status" value="1"/>
</dbReference>
<dbReference type="InterPro" id="IPR001300">
    <property type="entry name" value="Peptidase_C2_calpain_cat"/>
</dbReference>
<keyword evidence="3 5" id="KW-0378">Hydrolase</keyword>
<dbReference type="InterPro" id="IPR038765">
    <property type="entry name" value="Papain-like_cys_pep_sf"/>
</dbReference>
<comment type="similarity">
    <text evidence="1">Belongs to the peptidase C2 family.</text>
</comment>
<dbReference type="SUPFAM" id="SSF54001">
    <property type="entry name" value="Cysteine proteinases"/>
    <property type="match status" value="1"/>
</dbReference>
<feature type="active site" evidence="5">
    <location>
        <position position="451"/>
    </location>
</feature>
<dbReference type="EMBL" id="UHID01000001">
    <property type="protein sequence ID" value="SUO93648.1"/>
    <property type="molecule type" value="Genomic_DNA"/>
</dbReference>
<dbReference type="PROSITE" id="PS00139">
    <property type="entry name" value="THIOL_PROTEASE_CYS"/>
    <property type="match status" value="1"/>
</dbReference>
<evidence type="ECO:0000256" key="2">
    <source>
        <dbReference type="ARBA" id="ARBA00022670"/>
    </source>
</evidence>
<dbReference type="InterPro" id="IPR000169">
    <property type="entry name" value="Pept_cys_AS"/>
</dbReference>
<proteinExistence type="inferred from homology"/>
<dbReference type="AlphaFoldDB" id="A0A380MN21"/>
<evidence type="ECO:0000256" key="5">
    <source>
        <dbReference type="PROSITE-ProRule" id="PRU00239"/>
    </source>
</evidence>
<feature type="active site" evidence="5">
    <location>
        <position position="468"/>
    </location>
</feature>
<dbReference type="PANTHER" id="PTHR10183">
    <property type="entry name" value="CALPAIN"/>
    <property type="match status" value="1"/>
</dbReference>
<evidence type="ECO:0000256" key="4">
    <source>
        <dbReference type="ARBA" id="ARBA00022807"/>
    </source>
</evidence>
<sequence>MAFRGFDAAKLRALAGDLDRKAGDSAGLHSRLATLLTTAQQNLPPGQAASRDPDLQGLVGDLVPMPSFFGGRRRLPGSLQSELGDMQGSMKRRVRQMEGLQELEKLGYPVSDGSVFLDEKPPDPKKIDDALRNFQGLRGTDFGTNGNRDDLERIAAELDGLSGAELDVFMSKASPDDLAFYNELLSDTSDSGWNPFDENGLPEDQRRDTLSLMLSRISPQNVAKFQTAFPDMQPTFTNTGAYESGGNDQNGLTNNGIHWAPPSDPLFRDGVSADDVSQNQFGDCWYVASLAGLSQQNPKFIEEGIKENPNGTVSVRVWDKEGNHHWVTMTADLPTDQNGDPISTYGNGETWPAYYEKAFAMVYSEDGEGERGYGGIEGDDPKKSAPYLTGQEGEDLRTGGFLGIGSGQDKDIDRLREAYESGQVVTVSTPDDESLDKDHPKEWGSTYHTNHAYYVRGFTDDGKVVLGNPWGTQGYPPITVSQDQLDKYFHYPEAFDVP</sequence>
<dbReference type="InterPro" id="IPR022684">
    <property type="entry name" value="Calpain_cysteine_protease"/>
</dbReference>
<accession>A0A380MN21</accession>
<dbReference type="Proteomes" id="UP000254150">
    <property type="component" value="Unassembled WGS sequence"/>
</dbReference>
<dbReference type="GeneID" id="95070411"/>
<keyword evidence="2 5" id="KW-0645">Protease</keyword>
<gene>
    <name evidence="7" type="ORF">NCTC7807_00476</name>
</gene>
<organism evidence="7 8">
    <name type="scientific">Streptomyces griseus</name>
    <dbReference type="NCBI Taxonomy" id="1911"/>
    <lineage>
        <taxon>Bacteria</taxon>
        <taxon>Bacillati</taxon>
        <taxon>Actinomycetota</taxon>
        <taxon>Actinomycetes</taxon>
        <taxon>Kitasatosporales</taxon>
        <taxon>Streptomycetaceae</taxon>
        <taxon>Streptomyces</taxon>
    </lineage>
</organism>
<name>A0A380MN21_STRGR</name>
<evidence type="ECO:0000313" key="7">
    <source>
        <dbReference type="EMBL" id="SUO93648.1"/>
    </source>
</evidence>
<dbReference type="GO" id="GO:0004198">
    <property type="term" value="F:calcium-dependent cysteine-type endopeptidase activity"/>
    <property type="evidence" value="ECO:0007669"/>
    <property type="project" value="InterPro"/>
</dbReference>
<keyword evidence="4 5" id="KW-0788">Thiol protease</keyword>
<dbReference type="PROSITE" id="PS50203">
    <property type="entry name" value="CALPAIN_CAT"/>
    <property type="match status" value="1"/>
</dbReference>
<protein>
    <submittedName>
        <fullName evidence="7">Peptidase C2 calpain</fullName>
    </submittedName>
</protein>
<reference evidence="7 8" key="1">
    <citation type="submission" date="2018-06" db="EMBL/GenBank/DDBJ databases">
        <authorList>
            <consortium name="Pathogen Informatics"/>
            <person name="Doyle S."/>
        </authorList>
    </citation>
    <scope>NUCLEOTIDE SEQUENCE [LARGE SCALE GENOMIC DNA]</scope>
    <source>
        <strain evidence="7 8">NCTC7807</strain>
    </source>
</reference>
<evidence type="ECO:0000256" key="1">
    <source>
        <dbReference type="ARBA" id="ARBA00007623"/>
    </source>
</evidence>
<dbReference type="GO" id="GO:0006508">
    <property type="term" value="P:proteolysis"/>
    <property type="evidence" value="ECO:0007669"/>
    <property type="project" value="UniProtKB-KW"/>
</dbReference>
<feature type="domain" description="Calpain catalytic" evidence="6">
    <location>
        <begin position="223"/>
        <end position="471"/>
    </location>
</feature>
<evidence type="ECO:0000259" key="6">
    <source>
        <dbReference type="PROSITE" id="PS50203"/>
    </source>
</evidence>
<evidence type="ECO:0000313" key="8">
    <source>
        <dbReference type="Proteomes" id="UP000254150"/>
    </source>
</evidence>
<feature type="active site" evidence="5">
    <location>
        <position position="284"/>
    </location>
</feature>
<dbReference type="Pfam" id="PF00648">
    <property type="entry name" value="Peptidase_C2"/>
    <property type="match status" value="1"/>
</dbReference>
<evidence type="ECO:0000256" key="3">
    <source>
        <dbReference type="ARBA" id="ARBA00022801"/>
    </source>
</evidence>